<evidence type="ECO:0008006" key="5">
    <source>
        <dbReference type="Google" id="ProtNLM"/>
    </source>
</evidence>
<evidence type="ECO:0000256" key="1">
    <source>
        <dbReference type="SAM" id="Coils"/>
    </source>
</evidence>
<reference evidence="3" key="1">
    <citation type="submission" date="2021-02" db="EMBL/GenBank/DDBJ databases">
        <authorList>
            <person name="Dougan E. K."/>
            <person name="Rhodes N."/>
            <person name="Thang M."/>
            <person name="Chan C."/>
        </authorList>
    </citation>
    <scope>NUCLEOTIDE SEQUENCE</scope>
</reference>
<comment type="caution">
    <text evidence="3">The sequence shown here is derived from an EMBL/GenBank/DDBJ whole genome shotgun (WGS) entry which is preliminary data.</text>
</comment>
<keyword evidence="1" id="KW-0175">Coiled coil</keyword>
<evidence type="ECO:0000313" key="4">
    <source>
        <dbReference type="Proteomes" id="UP000601435"/>
    </source>
</evidence>
<evidence type="ECO:0000313" key="3">
    <source>
        <dbReference type="EMBL" id="CAE7680915.1"/>
    </source>
</evidence>
<keyword evidence="4" id="KW-1185">Reference proteome</keyword>
<feature type="coiled-coil region" evidence="1">
    <location>
        <begin position="12"/>
        <end position="57"/>
    </location>
</feature>
<dbReference type="OrthoDB" id="418844at2759"/>
<name>A0A812WIT1_9DINO</name>
<feature type="region of interest" description="Disordered" evidence="2">
    <location>
        <begin position="181"/>
        <end position="209"/>
    </location>
</feature>
<evidence type="ECO:0000256" key="2">
    <source>
        <dbReference type="SAM" id="MobiDB-lite"/>
    </source>
</evidence>
<accession>A0A812WIT1</accession>
<sequence length="358" mass="42208">MLRWSQVAKLAVKEAQLEEVRKRQAKKTAQKEMQDYLKRQIDQKTSDKQKAAELEKKLFEVQQAELERWRKDQTVQAEERLRKVQQVVRDREVQSEEVNRKREAEKEQKLEEDRRLVLRAAQEIELEKKAAQAKREQTKLAQRALVQEVGEDQEKKNQARRRRIEEEKRALQEYAELLDKQEARSKATKPKIRDQVPAAPPKVKRKGEELYHDPEIVTRIHNEAVARAEQADLTKQAQLKLERRKNQDFLFQQIAERDHQKRLMQEQKGGLKVAAQAAAEEHRVTESQQMLERKKRYLQYRLDLEGQMRTKQTTQHTLEDQMSGAEKAINRRYVFEALQKTSDPEALPAPCTAEAVPQ</sequence>
<proteinExistence type="predicted"/>
<feature type="region of interest" description="Disordered" evidence="2">
    <location>
        <begin position="88"/>
        <end position="111"/>
    </location>
</feature>
<organism evidence="3 4">
    <name type="scientific">Symbiodinium necroappetens</name>
    <dbReference type="NCBI Taxonomy" id="1628268"/>
    <lineage>
        <taxon>Eukaryota</taxon>
        <taxon>Sar</taxon>
        <taxon>Alveolata</taxon>
        <taxon>Dinophyceae</taxon>
        <taxon>Suessiales</taxon>
        <taxon>Symbiodiniaceae</taxon>
        <taxon>Symbiodinium</taxon>
    </lineage>
</organism>
<dbReference type="Proteomes" id="UP000601435">
    <property type="component" value="Unassembled WGS sequence"/>
</dbReference>
<dbReference type="EMBL" id="CAJNJA010033542">
    <property type="protein sequence ID" value="CAE7680915.1"/>
    <property type="molecule type" value="Genomic_DNA"/>
</dbReference>
<dbReference type="AlphaFoldDB" id="A0A812WIT1"/>
<protein>
    <recommendedName>
        <fullName evidence="5">Trichohyalin-plectin-homology domain-containing protein</fullName>
    </recommendedName>
</protein>
<gene>
    <name evidence="3" type="ORF">SNEC2469_LOCUS19580</name>
</gene>